<dbReference type="Gene3D" id="3.40.50.40">
    <property type="match status" value="1"/>
</dbReference>
<evidence type="ECO:0000256" key="2">
    <source>
        <dbReference type="ARBA" id="ARBA00012920"/>
    </source>
</evidence>
<protein>
    <recommendedName>
        <fullName evidence="2">asparaginase</fullName>
        <ecNumber evidence="2">3.5.1.1</ecNumber>
    </recommendedName>
</protein>
<feature type="active site" description="O-isoaspartyl threonine intermediate" evidence="4">
    <location>
        <position position="19"/>
    </location>
</feature>
<dbReference type="InterPro" id="IPR036152">
    <property type="entry name" value="Asp/glu_Ase-like_sf"/>
</dbReference>
<dbReference type="Pfam" id="PF00710">
    <property type="entry name" value="Asparaginase"/>
    <property type="match status" value="1"/>
</dbReference>
<dbReference type="Proteomes" id="UP000636949">
    <property type="component" value="Unassembled WGS sequence"/>
</dbReference>
<feature type="active site" evidence="7">
    <location>
        <position position="96"/>
    </location>
</feature>
<dbReference type="InterPro" id="IPR040919">
    <property type="entry name" value="Asparaginase_C"/>
</dbReference>
<dbReference type="GO" id="GO:0005829">
    <property type="term" value="C:cytosol"/>
    <property type="evidence" value="ECO:0007669"/>
    <property type="project" value="TreeGrafter"/>
</dbReference>
<dbReference type="GO" id="GO:0004067">
    <property type="term" value="F:asparaginase activity"/>
    <property type="evidence" value="ECO:0007669"/>
    <property type="project" value="UniProtKB-UniRule"/>
</dbReference>
<evidence type="ECO:0000256" key="5">
    <source>
        <dbReference type="PIRSR" id="PIRSR001220-2"/>
    </source>
</evidence>
<organism evidence="10 11">
    <name type="scientific">Cysteiniphilum litorale</name>
    <dbReference type="NCBI Taxonomy" id="2056700"/>
    <lineage>
        <taxon>Bacteria</taxon>
        <taxon>Pseudomonadati</taxon>
        <taxon>Pseudomonadota</taxon>
        <taxon>Gammaproteobacteria</taxon>
        <taxon>Thiotrichales</taxon>
        <taxon>Fastidiosibacteraceae</taxon>
        <taxon>Cysteiniphilum</taxon>
    </lineage>
</organism>
<dbReference type="EMBL" id="BMJS01000024">
    <property type="protein sequence ID" value="GGG02304.1"/>
    <property type="molecule type" value="Genomic_DNA"/>
</dbReference>
<dbReference type="PANTHER" id="PTHR11707:SF28">
    <property type="entry name" value="60 KDA LYSOPHOSPHOLIPASE"/>
    <property type="match status" value="1"/>
</dbReference>
<evidence type="ECO:0000259" key="9">
    <source>
        <dbReference type="Pfam" id="PF17763"/>
    </source>
</evidence>
<dbReference type="PRINTS" id="PR00139">
    <property type="entry name" value="ASNGLNASE"/>
</dbReference>
<evidence type="ECO:0000256" key="6">
    <source>
        <dbReference type="PROSITE-ProRule" id="PRU10099"/>
    </source>
</evidence>
<gene>
    <name evidence="10" type="primary">ansA</name>
    <name evidence="10" type="ORF">GCM10010995_19630</name>
</gene>
<feature type="binding site" evidence="5">
    <location>
        <position position="65"/>
    </location>
    <ligand>
        <name>substrate</name>
    </ligand>
</feature>
<dbReference type="SMART" id="SM00870">
    <property type="entry name" value="Asparaginase"/>
    <property type="match status" value="1"/>
</dbReference>
<keyword evidence="11" id="KW-1185">Reference proteome</keyword>
<evidence type="ECO:0000256" key="3">
    <source>
        <dbReference type="ARBA" id="ARBA00022801"/>
    </source>
</evidence>
<reference evidence="10" key="1">
    <citation type="journal article" date="2014" name="Int. J. Syst. Evol. Microbiol.">
        <title>Complete genome sequence of Corynebacterium casei LMG S-19264T (=DSM 44701T), isolated from a smear-ripened cheese.</title>
        <authorList>
            <consortium name="US DOE Joint Genome Institute (JGI-PGF)"/>
            <person name="Walter F."/>
            <person name="Albersmeier A."/>
            <person name="Kalinowski J."/>
            <person name="Ruckert C."/>
        </authorList>
    </citation>
    <scope>NUCLEOTIDE SEQUENCE</scope>
    <source>
        <strain evidence="10">CGMCC 1.15758</strain>
    </source>
</reference>
<comment type="caution">
    <text evidence="10">The sequence shown here is derived from an EMBL/GenBank/DDBJ whole genome shotgun (WGS) entry which is preliminary data.</text>
</comment>
<evidence type="ECO:0000259" key="8">
    <source>
        <dbReference type="Pfam" id="PF00710"/>
    </source>
</evidence>
<dbReference type="InterPro" id="IPR027474">
    <property type="entry name" value="L-asparaginase_N"/>
</dbReference>
<accession>A0A8J2Z5M2</accession>
<dbReference type="PROSITE" id="PS00917">
    <property type="entry name" value="ASN_GLN_ASE_2"/>
    <property type="match status" value="1"/>
</dbReference>
<dbReference type="PROSITE" id="PS00144">
    <property type="entry name" value="ASN_GLN_ASE_1"/>
    <property type="match status" value="1"/>
</dbReference>
<dbReference type="GO" id="GO:0009066">
    <property type="term" value="P:aspartate family amino acid metabolic process"/>
    <property type="evidence" value="ECO:0007669"/>
    <property type="project" value="UniProtKB-ARBA"/>
</dbReference>
<dbReference type="SFLD" id="SFLDS00057">
    <property type="entry name" value="Glutaminase/Asparaginase"/>
    <property type="match status" value="1"/>
</dbReference>
<dbReference type="NCBIfam" id="NF006998">
    <property type="entry name" value="PRK09461.1"/>
    <property type="match status" value="1"/>
</dbReference>
<dbReference type="InterPro" id="IPR020827">
    <property type="entry name" value="Asparaginase/glutaminase_AS1"/>
</dbReference>
<keyword evidence="3" id="KW-0378">Hydrolase</keyword>
<evidence type="ECO:0000256" key="7">
    <source>
        <dbReference type="PROSITE-ProRule" id="PRU10100"/>
    </source>
</evidence>
<dbReference type="AlphaFoldDB" id="A0A8J2Z5M2"/>
<name>A0A8J2Z5M2_9GAMM</name>
<dbReference type="InterPro" id="IPR037152">
    <property type="entry name" value="L-asparaginase_N_sf"/>
</dbReference>
<dbReference type="NCBIfam" id="TIGR00519">
    <property type="entry name" value="asnASE_I"/>
    <property type="match status" value="1"/>
</dbReference>
<sequence length="345" mass="38010">MNMKSIKDKKIYVIYTGGTIGMVKTDKGYTPKQGYLLDKIKTIKDFYHNDVPDFKINEYPQLIDSANIKPEDWITIALDIVDHYEQYDGFVVLHGTDTLAYTASSLSFMLKNLNKPVICTGSQIPISELRSDASDNILHSLILAADERIAEVCVYFNKQLLRGNRSVKVNASGMDAFNSPNYPPLGQVGIDIELNEAYLYPCDHNEPAEIEFKTLGVPKIAVLSIFPGMDANILKKVLQPPLQGLILKTYGAGNIMNSPEILHELIAACQRGVIIINCTQCVKGSVKMGAYEAGVGLVNAGVISGHDMTDEAALTKLFYLLSIPGLTQEEVKLALHKDLRGEITL</sequence>
<dbReference type="EC" id="3.5.1.1" evidence="2"/>
<dbReference type="PIRSF" id="PIRSF500176">
    <property type="entry name" value="L_ASNase"/>
    <property type="match status" value="1"/>
</dbReference>
<dbReference type="PIRSF" id="PIRSF001220">
    <property type="entry name" value="L-ASNase_gatD"/>
    <property type="match status" value="1"/>
</dbReference>
<dbReference type="PROSITE" id="PS51732">
    <property type="entry name" value="ASN_GLN_ASE_3"/>
    <property type="match status" value="1"/>
</dbReference>
<evidence type="ECO:0000313" key="11">
    <source>
        <dbReference type="Proteomes" id="UP000636949"/>
    </source>
</evidence>
<evidence type="ECO:0000256" key="4">
    <source>
        <dbReference type="PIRSR" id="PIRSR001220-1"/>
    </source>
</evidence>
<feature type="binding site" evidence="5">
    <location>
        <begin position="96"/>
        <end position="97"/>
    </location>
    <ligand>
        <name>substrate</name>
    </ligand>
</feature>
<feature type="domain" description="Asparaginase/glutaminase C-terminal" evidence="9">
    <location>
        <begin position="219"/>
        <end position="331"/>
    </location>
</feature>
<dbReference type="InterPro" id="IPR041725">
    <property type="entry name" value="L-asparaginase_I"/>
</dbReference>
<dbReference type="CDD" id="cd08963">
    <property type="entry name" value="L-asparaginase_I"/>
    <property type="match status" value="1"/>
</dbReference>
<dbReference type="PANTHER" id="PTHR11707">
    <property type="entry name" value="L-ASPARAGINASE"/>
    <property type="match status" value="1"/>
</dbReference>
<dbReference type="InterPro" id="IPR006034">
    <property type="entry name" value="Asparaginase/glutaminase-like"/>
</dbReference>
<feature type="domain" description="L-asparaginase N-terminal" evidence="8">
    <location>
        <begin position="10"/>
        <end position="196"/>
    </location>
</feature>
<evidence type="ECO:0000313" key="10">
    <source>
        <dbReference type="EMBL" id="GGG02304.1"/>
    </source>
</evidence>
<dbReference type="Pfam" id="PF17763">
    <property type="entry name" value="Asparaginase_C"/>
    <property type="match status" value="1"/>
</dbReference>
<dbReference type="InterPro" id="IPR006033">
    <property type="entry name" value="AsnA_fam"/>
</dbReference>
<reference evidence="10" key="2">
    <citation type="submission" date="2020-09" db="EMBL/GenBank/DDBJ databases">
        <authorList>
            <person name="Sun Q."/>
            <person name="Zhou Y."/>
        </authorList>
    </citation>
    <scope>NUCLEOTIDE SEQUENCE</scope>
    <source>
        <strain evidence="10">CGMCC 1.15758</strain>
    </source>
</reference>
<dbReference type="InterPro" id="IPR027475">
    <property type="entry name" value="Asparaginase/glutaminase_AS2"/>
</dbReference>
<dbReference type="FunFam" id="3.40.50.1170:FF:000001">
    <property type="entry name" value="L-asparaginase 2"/>
    <property type="match status" value="1"/>
</dbReference>
<dbReference type="SUPFAM" id="SSF53774">
    <property type="entry name" value="Glutaminase/Asparaginase"/>
    <property type="match status" value="1"/>
</dbReference>
<evidence type="ECO:0000256" key="1">
    <source>
        <dbReference type="ARBA" id="ARBA00010518"/>
    </source>
</evidence>
<dbReference type="InterPro" id="IPR027473">
    <property type="entry name" value="L-asparaginase_C"/>
</dbReference>
<dbReference type="FunFam" id="3.40.50.40:FF:000001">
    <property type="entry name" value="L-asparaginase 1"/>
    <property type="match status" value="1"/>
</dbReference>
<feature type="active site" evidence="6">
    <location>
        <position position="19"/>
    </location>
</feature>
<dbReference type="Gene3D" id="3.40.50.1170">
    <property type="entry name" value="L-asparaginase, N-terminal domain"/>
    <property type="match status" value="1"/>
</dbReference>
<proteinExistence type="inferred from homology"/>
<comment type="similarity">
    <text evidence="1">Belongs to the asparaginase 1 family.</text>
</comment>